<dbReference type="EMBL" id="JASPKY010000025">
    <property type="protein sequence ID" value="KAK9751923.1"/>
    <property type="molecule type" value="Genomic_DNA"/>
</dbReference>
<accession>A0AAW1N0P5</accession>
<organism evidence="1 2">
    <name type="scientific">Popillia japonica</name>
    <name type="common">Japanese beetle</name>
    <dbReference type="NCBI Taxonomy" id="7064"/>
    <lineage>
        <taxon>Eukaryota</taxon>
        <taxon>Metazoa</taxon>
        <taxon>Ecdysozoa</taxon>
        <taxon>Arthropoda</taxon>
        <taxon>Hexapoda</taxon>
        <taxon>Insecta</taxon>
        <taxon>Pterygota</taxon>
        <taxon>Neoptera</taxon>
        <taxon>Endopterygota</taxon>
        <taxon>Coleoptera</taxon>
        <taxon>Polyphaga</taxon>
        <taxon>Scarabaeiformia</taxon>
        <taxon>Scarabaeidae</taxon>
        <taxon>Rutelinae</taxon>
        <taxon>Popillia</taxon>
    </lineage>
</organism>
<evidence type="ECO:0000313" key="2">
    <source>
        <dbReference type="Proteomes" id="UP001458880"/>
    </source>
</evidence>
<comment type="caution">
    <text evidence="1">The sequence shown here is derived from an EMBL/GenBank/DDBJ whole genome shotgun (WGS) entry which is preliminary data.</text>
</comment>
<reference evidence="1 2" key="1">
    <citation type="journal article" date="2024" name="BMC Genomics">
        <title>De novo assembly and annotation of Popillia japonica's genome with initial clues to its potential as an invasive pest.</title>
        <authorList>
            <person name="Cucini C."/>
            <person name="Boschi S."/>
            <person name="Funari R."/>
            <person name="Cardaioli E."/>
            <person name="Iannotti N."/>
            <person name="Marturano G."/>
            <person name="Paoli F."/>
            <person name="Bruttini M."/>
            <person name="Carapelli A."/>
            <person name="Frati F."/>
            <person name="Nardi F."/>
        </authorList>
    </citation>
    <scope>NUCLEOTIDE SEQUENCE [LARGE SCALE GENOMIC DNA]</scope>
    <source>
        <strain evidence="1">DMR45628</strain>
    </source>
</reference>
<protein>
    <submittedName>
        <fullName evidence="1">Uncharacterized protein</fullName>
    </submittedName>
</protein>
<dbReference type="Proteomes" id="UP001458880">
    <property type="component" value="Unassembled WGS sequence"/>
</dbReference>
<evidence type="ECO:0000313" key="1">
    <source>
        <dbReference type="EMBL" id="KAK9751923.1"/>
    </source>
</evidence>
<dbReference type="AlphaFoldDB" id="A0AAW1N0P5"/>
<gene>
    <name evidence="1" type="ORF">QE152_g4766</name>
</gene>
<proteinExistence type="predicted"/>
<sequence>MASEAYRTQKKELCKLIKIIKRKFWQEFCQELDNDVWRGAYRTVLKKLHCLAPYEVSIDQKRKIVMDPFPQTTDNWERKSVVEKIDPFSEMEVKEAADSIKSGKSVVEKIDPFSEMEVKSSLYRSILVFFDNRVRSHVSKVEVRISILLASESSSSWQQLRRSNFLRYHPPVRINFEYTHNVYISFP</sequence>
<name>A0AAW1N0P5_POPJA</name>
<keyword evidence="2" id="KW-1185">Reference proteome</keyword>